<dbReference type="PANTHER" id="PTHR30244">
    <property type="entry name" value="TRANSAMINASE"/>
    <property type="match status" value="1"/>
</dbReference>
<dbReference type="GO" id="GO:0008483">
    <property type="term" value="F:transaminase activity"/>
    <property type="evidence" value="ECO:0007669"/>
    <property type="project" value="UniProtKB-KW"/>
</dbReference>
<gene>
    <name evidence="5" type="ORF">C7460_112153</name>
</gene>
<keyword evidence="6" id="KW-1185">Reference proteome</keyword>
<keyword evidence="5" id="KW-0032">Aminotransferase</keyword>
<evidence type="ECO:0000256" key="2">
    <source>
        <dbReference type="PIRSR" id="PIRSR000390-1"/>
    </source>
</evidence>
<feature type="active site" description="Proton acceptor" evidence="2">
    <location>
        <position position="191"/>
    </location>
</feature>
<proteinExistence type="inferred from homology"/>
<dbReference type="CDD" id="cd00616">
    <property type="entry name" value="AHBA_syn"/>
    <property type="match status" value="1"/>
</dbReference>
<name>A0A3D9L1C6_MARFU</name>
<dbReference type="RefSeq" id="WP_170148015.1">
    <property type="nucleotide sequence ID" value="NZ_QREG01000012.1"/>
</dbReference>
<evidence type="ECO:0000256" key="4">
    <source>
        <dbReference type="RuleBase" id="RU004508"/>
    </source>
</evidence>
<evidence type="ECO:0000313" key="5">
    <source>
        <dbReference type="EMBL" id="RED97542.1"/>
    </source>
</evidence>
<dbReference type="SUPFAM" id="SSF53383">
    <property type="entry name" value="PLP-dependent transferases"/>
    <property type="match status" value="1"/>
</dbReference>
<comment type="similarity">
    <text evidence="1 4">Belongs to the DegT/DnrJ/EryC1 family.</text>
</comment>
<evidence type="ECO:0000256" key="3">
    <source>
        <dbReference type="PIRSR" id="PIRSR000390-2"/>
    </source>
</evidence>
<dbReference type="Gene3D" id="3.90.1150.10">
    <property type="entry name" value="Aspartate Aminotransferase, domain 1"/>
    <property type="match status" value="1"/>
</dbReference>
<feature type="modified residue" description="N6-(pyridoxal phosphate)lysine" evidence="3">
    <location>
        <position position="191"/>
    </location>
</feature>
<organism evidence="5 6">
    <name type="scientific">Marinoscillum furvescens DSM 4134</name>
    <dbReference type="NCBI Taxonomy" id="1122208"/>
    <lineage>
        <taxon>Bacteria</taxon>
        <taxon>Pseudomonadati</taxon>
        <taxon>Bacteroidota</taxon>
        <taxon>Cytophagia</taxon>
        <taxon>Cytophagales</taxon>
        <taxon>Reichenbachiellaceae</taxon>
        <taxon>Marinoscillum</taxon>
    </lineage>
</organism>
<protein>
    <submittedName>
        <fullName evidence="5">Pyridoxal phosphate-dependent aminotransferase EpsN</fullName>
    </submittedName>
</protein>
<accession>A0A3D9L1C6</accession>
<keyword evidence="3 4" id="KW-0663">Pyridoxal phosphate</keyword>
<evidence type="ECO:0000256" key="1">
    <source>
        <dbReference type="ARBA" id="ARBA00037999"/>
    </source>
</evidence>
<dbReference type="PIRSF" id="PIRSF000390">
    <property type="entry name" value="PLP_StrS"/>
    <property type="match status" value="1"/>
</dbReference>
<dbReference type="InterPro" id="IPR015421">
    <property type="entry name" value="PyrdxlP-dep_Trfase_major"/>
</dbReference>
<dbReference type="InterPro" id="IPR015424">
    <property type="entry name" value="PyrdxlP-dep_Trfase"/>
</dbReference>
<dbReference type="EMBL" id="QREG01000012">
    <property type="protein sequence ID" value="RED97542.1"/>
    <property type="molecule type" value="Genomic_DNA"/>
</dbReference>
<sequence>MSHKRIYFSAPWVSAEDIQAVVNTLENGWIAPVGPELNEFERQLQHQFGFPNVLALNSGTSALHLAVRLAGVQAGDEVVIGSFTFIAAGNAVLYEKARPVFIDSDEQSWNIDPELLGDYLAKAARKKSMPKAVIVTHIFGMPARMQELVEVCTRYGVALIEDAAEALGTSIGGLNAGAFGDYSILSFNGNKIITTSGGGALLCQSAKDHQKAASLATQSKVPADHFHHEEIGYNYRLSNVLAGLGLGQLKRWEEILGRKRAISERYRSELADISWLAPAPLLEGSTFNFWVNPFLIDPKKLSPSEMVKAFDAQNIEVRRFWKPLHMQPLFSGAPMLGGEVSKSLFEKGICLPSGAGLTHDEVSRVIEAIKKL</sequence>
<dbReference type="GO" id="GO:0030170">
    <property type="term" value="F:pyridoxal phosphate binding"/>
    <property type="evidence" value="ECO:0007669"/>
    <property type="project" value="TreeGrafter"/>
</dbReference>
<dbReference type="Pfam" id="PF01041">
    <property type="entry name" value="DegT_DnrJ_EryC1"/>
    <property type="match status" value="1"/>
</dbReference>
<dbReference type="GO" id="GO:0000271">
    <property type="term" value="P:polysaccharide biosynthetic process"/>
    <property type="evidence" value="ECO:0007669"/>
    <property type="project" value="TreeGrafter"/>
</dbReference>
<evidence type="ECO:0000313" key="6">
    <source>
        <dbReference type="Proteomes" id="UP000256779"/>
    </source>
</evidence>
<dbReference type="InterPro" id="IPR000653">
    <property type="entry name" value="DegT/StrS_aminotransferase"/>
</dbReference>
<comment type="caution">
    <text evidence="5">The sequence shown here is derived from an EMBL/GenBank/DDBJ whole genome shotgun (WGS) entry which is preliminary data.</text>
</comment>
<dbReference type="AlphaFoldDB" id="A0A3D9L1C6"/>
<reference evidence="5 6" key="1">
    <citation type="submission" date="2018-07" db="EMBL/GenBank/DDBJ databases">
        <title>Genomic Encyclopedia of Type Strains, Phase IV (KMG-IV): sequencing the most valuable type-strain genomes for metagenomic binning, comparative biology and taxonomic classification.</title>
        <authorList>
            <person name="Goeker M."/>
        </authorList>
    </citation>
    <scope>NUCLEOTIDE SEQUENCE [LARGE SCALE GENOMIC DNA]</scope>
    <source>
        <strain evidence="5 6">DSM 4134</strain>
    </source>
</reference>
<dbReference type="InterPro" id="IPR015422">
    <property type="entry name" value="PyrdxlP-dep_Trfase_small"/>
</dbReference>
<dbReference type="Gene3D" id="3.40.640.10">
    <property type="entry name" value="Type I PLP-dependent aspartate aminotransferase-like (Major domain)"/>
    <property type="match status" value="1"/>
</dbReference>
<dbReference type="Proteomes" id="UP000256779">
    <property type="component" value="Unassembled WGS sequence"/>
</dbReference>
<dbReference type="PANTHER" id="PTHR30244:SF34">
    <property type="entry name" value="DTDP-4-AMINO-4,6-DIDEOXYGALACTOSE TRANSAMINASE"/>
    <property type="match status" value="1"/>
</dbReference>
<keyword evidence="5" id="KW-0808">Transferase</keyword>